<reference evidence="2" key="2">
    <citation type="submission" date="2020-09" db="EMBL/GenBank/DDBJ databases">
        <authorList>
            <person name="Sun Q."/>
            <person name="Ohkuma M."/>
        </authorList>
    </citation>
    <scope>NUCLEOTIDE SEQUENCE</scope>
    <source>
        <strain evidence="2">JCM 4490</strain>
    </source>
</reference>
<dbReference type="AlphaFoldDB" id="A0A918MTI7"/>
<dbReference type="PANTHER" id="PTHR34293:SF1">
    <property type="entry name" value="HTH-TYPE TRANSCRIPTIONAL REGULATOR TRMBL2"/>
    <property type="match status" value="1"/>
</dbReference>
<dbReference type="Pfam" id="PF00196">
    <property type="entry name" value="GerE"/>
    <property type="match status" value="1"/>
</dbReference>
<dbReference type="EMBL" id="BMUE01000009">
    <property type="protein sequence ID" value="GGW62718.1"/>
    <property type="molecule type" value="Genomic_DNA"/>
</dbReference>
<feature type="domain" description="HTH luxR-type" evidence="1">
    <location>
        <begin position="259"/>
        <end position="316"/>
    </location>
</feature>
<reference evidence="2" key="1">
    <citation type="journal article" date="2014" name="Int. J. Syst. Evol. Microbiol.">
        <title>Complete genome sequence of Corynebacterium casei LMG S-19264T (=DSM 44701T), isolated from a smear-ripened cheese.</title>
        <authorList>
            <consortium name="US DOE Joint Genome Institute (JGI-PGF)"/>
            <person name="Walter F."/>
            <person name="Albersmeier A."/>
            <person name="Kalinowski J."/>
            <person name="Ruckert C."/>
        </authorList>
    </citation>
    <scope>NUCLEOTIDE SEQUENCE</scope>
    <source>
        <strain evidence="2">JCM 4490</strain>
    </source>
</reference>
<sequence>MSHREHGAEELCAAGKRLYQRALRDGYLPAAETAEAPCLTGLGLLHPAVDDLGRLEPVAPAAALNRFLRSSRARVDAERRREDRLLELFEPLLHAGTPHGAPADAPTLRLLSGTESINHAIGEALAEAAEEVLCVQPHAGLTGPRGEAAYAAASARDQALLDRGVRLRALYQHTLRHLPSVYGSLERLRGDFAIRGLDELPDRQIIVDRTAAFIPAGDDRRLALEVRHPALLGFFVTAFDRLWRLATPLYPQAVQRPSVGGVTPRQRAIAALLVEGHTDAVIAERLGMNVRTARLHIAKLATVLGSTSRAQLGHLIGRSGLLGPER</sequence>
<dbReference type="PANTHER" id="PTHR34293">
    <property type="entry name" value="HTH-TYPE TRANSCRIPTIONAL REGULATOR TRMBL2"/>
    <property type="match status" value="1"/>
</dbReference>
<dbReference type="InterPro" id="IPR051797">
    <property type="entry name" value="TrmB-like"/>
</dbReference>
<dbReference type="SUPFAM" id="SSF46894">
    <property type="entry name" value="C-terminal effector domain of the bipartite response regulators"/>
    <property type="match status" value="1"/>
</dbReference>
<evidence type="ECO:0000313" key="2">
    <source>
        <dbReference type="EMBL" id="GGW62718.1"/>
    </source>
</evidence>
<dbReference type="InterPro" id="IPR036388">
    <property type="entry name" value="WH-like_DNA-bd_sf"/>
</dbReference>
<dbReference type="SMART" id="SM00421">
    <property type="entry name" value="HTH_LUXR"/>
    <property type="match status" value="1"/>
</dbReference>
<dbReference type="GO" id="GO:0006355">
    <property type="term" value="P:regulation of DNA-templated transcription"/>
    <property type="evidence" value="ECO:0007669"/>
    <property type="project" value="InterPro"/>
</dbReference>
<evidence type="ECO:0000313" key="3">
    <source>
        <dbReference type="Proteomes" id="UP000620224"/>
    </source>
</evidence>
<evidence type="ECO:0000259" key="1">
    <source>
        <dbReference type="SMART" id="SM00421"/>
    </source>
</evidence>
<keyword evidence="3" id="KW-1185">Reference proteome</keyword>
<proteinExistence type="predicted"/>
<dbReference type="Proteomes" id="UP000620224">
    <property type="component" value="Unassembled WGS sequence"/>
</dbReference>
<dbReference type="Gene3D" id="1.10.10.10">
    <property type="entry name" value="Winged helix-like DNA-binding domain superfamily/Winged helix DNA-binding domain"/>
    <property type="match status" value="1"/>
</dbReference>
<dbReference type="InterPro" id="IPR000792">
    <property type="entry name" value="Tscrpt_reg_LuxR_C"/>
</dbReference>
<dbReference type="GO" id="GO:0003677">
    <property type="term" value="F:DNA binding"/>
    <property type="evidence" value="ECO:0007669"/>
    <property type="project" value="InterPro"/>
</dbReference>
<name>A0A918MTI7_9ACTN</name>
<comment type="caution">
    <text evidence="2">The sequence shown here is derived from an EMBL/GenBank/DDBJ whole genome shotgun (WGS) entry which is preliminary data.</text>
</comment>
<protein>
    <recommendedName>
        <fullName evidence="1">HTH luxR-type domain-containing protein</fullName>
    </recommendedName>
</protein>
<organism evidence="2 3">
    <name type="scientific">Streptomyces lucensis JCM 4490</name>
    <dbReference type="NCBI Taxonomy" id="1306176"/>
    <lineage>
        <taxon>Bacteria</taxon>
        <taxon>Bacillati</taxon>
        <taxon>Actinomycetota</taxon>
        <taxon>Actinomycetes</taxon>
        <taxon>Kitasatosporales</taxon>
        <taxon>Streptomycetaceae</taxon>
        <taxon>Streptomyces</taxon>
    </lineage>
</organism>
<accession>A0A918MTI7</accession>
<dbReference type="RefSeq" id="WP_190017102.1">
    <property type="nucleotide sequence ID" value="NZ_BMUE01000009.1"/>
</dbReference>
<dbReference type="InterPro" id="IPR016032">
    <property type="entry name" value="Sig_transdc_resp-reg_C-effctor"/>
</dbReference>
<gene>
    <name evidence="2" type="ORF">GCM10010503_45040</name>
</gene>